<reference evidence="1 2" key="1">
    <citation type="submission" date="2019-02" db="EMBL/GenBank/DDBJ databases">
        <title>Genome sequencing of the rare red list fungi Bondarzewia mesenterica.</title>
        <authorList>
            <person name="Buettner E."/>
            <person name="Kellner H."/>
        </authorList>
    </citation>
    <scope>NUCLEOTIDE SEQUENCE [LARGE SCALE GENOMIC DNA]</scope>
    <source>
        <strain evidence="1 2">DSM 108281</strain>
    </source>
</reference>
<accession>A0A4S4LUF7</accession>
<name>A0A4S4LUF7_9AGAM</name>
<dbReference type="AlphaFoldDB" id="A0A4S4LUF7"/>
<proteinExistence type="predicted"/>
<gene>
    <name evidence="1" type="ORF">EW146_g4476</name>
</gene>
<organism evidence="1 2">
    <name type="scientific">Bondarzewia mesenterica</name>
    <dbReference type="NCBI Taxonomy" id="1095465"/>
    <lineage>
        <taxon>Eukaryota</taxon>
        <taxon>Fungi</taxon>
        <taxon>Dikarya</taxon>
        <taxon>Basidiomycota</taxon>
        <taxon>Agaricomycotina</taxon>
        <taxon>Agaricomycetes</taxon>
        <taxon>Russulales</taxon>
        <taxon>Bondarzewiaceae</taxon>
        <taxon>Bondarzewia</taxon>
    </lineage>
</organism>
<dbReference type="EMBL" id="SGPL01000174">
    <property type="protein sequence ID" value="THH16099.1"/>
    <property type="molecule type" value="Genomic_DNA"/>
</dbReference>
<sequence length="172" mass="19382">MYSRLGMYSLCNRLPACALPSGNARETSRFQTVRSALPVYICGSVFADASLFSRSRFPSLRASESRRLEQARHAQSVARNKEVPYELQSFYSSGYRYIDTRMRTISPSGYAGHTSYRTRSQTRTQIQKRLGLAFGRSSRTNGTMALACNWTSTHVLLFSSTHPKNKKPPPLV</sequence>
<evidence type="ECO:0000313" key="1">
    <source>
        <dbReference type="EMBL" id="THH16099.1"/>
    </source>
</evidence>
<comment type="caution">
    <text evidence="1">The sequence shown here is derived from an EMBL/GenBank/DDBJ whole genome shotgun (WGS) entry which is preliminary data.</text>
</comment>
<keyword evidence="2" id="KW-1185">Reference proteome</keyword>
<dbReference type="Proteomes" id="UP000310158">
    <property type="component" value="Unassembled WGS sequence"/>
</dbReference>
<protein>
    <submittedName>
        <fullName evidence="1">Uncharacterized protein</fullName>
    </submittedName>
</protein>
<evidence type="ECO:0000313" key="2">
    <source>
        <dbReference type="Proteomes" id="UP000310158"/>
    </source>
</evidence>